<dbReference type="HOGENOM" id="CLU_028028_1_0_11"/>
<dbReference type="STRING" id="471852.Tcur_1470"/>
<dbReference type="eggNOG" id="COG0654">
    <property type="taxonomic scope" value="Bacteria"/>
</dbReference>
<feature type="domain" description="FAD dependent oxidoreductase" evidence="1">
    <location>
        <begin position="10"/>
        <end position="50"/>
    </location>
</feature>
<dbReference type="Gene3D" id="3.50.50.60">
    <property type="entry name" value="FAD/NAD(P)-binding domain"/>
    <property type="match status" value="1"/>
</dbReference>
<dbReference type="InterPro" id="IPR006076">
    <property type="entry name" value="FAD-dep_OxRdtase"/>
</dbReference>
<dbReference type="RefSeq" id="WP_012851833.1">
    <property type="nucleotide sequence ID" value="NC_013510.1"/>
</dbReference>
<dbReference type="SUPFAM" id="SSF51905">
    <property type="entry name" value="FAD/NAD(P)-binding domain"/>
    <property type="match status" value="1"/>
</dbReference>
<accession>D1AAN9</accession>
<evidence type="ECO:0000259" key="1">
    <source>
        <dbReference type="Pfam" id="PF01266"/>
    </source>
</evidence>
<name>D1AAN9_THECD</name>
<proteinExistence type="predicted"/>
<dbReference type="InterPro" id="IPR036188">
    <property type="entry name" value="FAD/NAD-bd_sf"/>
</dbReference>
<evidence type="ECO:0000313" key="3">
    <source>
        <dbReference type="Proteomes" id="UP000001918"/>
    </source>
</evidence>
<dbReference type="EMBL" id="CP001738">
    <property type="protein sequence ID" value="ACY97049.1"/>
    <property type="molecule type" value="Genomic_DNA"/>
</dbReference>
<dbReference type="AlphaFoldDB" id="D1AAN9"/>
<organism evidence="2 3">
    <name type="scientific">Thermomonospora curvata (strain ATCC 19995 / DSM 43183 / JCM 3096 / KCTC 9072 / NBRC 15933 / NCIMB 10081 / Henssen B9)</name>
    <dbReference type="NCBI Taxonomy" id="471852"/>
    <lineage>
        <taxon>Bacteria</taxon>
        <taxon>Bacillati</taxon>
        <taxon>Actinomycetota</taxon>
        <taxon>Actinomycetes</taxon>
        <taxon>Streptosporangiales</taxon>
        <taxon>Thermomonosporaceae</taxon>
        <taxon>Thermomonospora</taxon>
    </lineage>
</organism>
<protein>
    <submittedName>
        <fullName evidence="2">FAD dependent oxidoreductase</fullName>
    </submittedName>
</protein>
<dbReference type="Proteomes" id="UP000001918">
    <property type="component" value="Chromosome"/>
</dbReference>
<dbReference type="Pfam" id="PF01266">
    <property type="entry name" value="DAO"/>
    <property type="match status" value="1"/>
</dbReference>
<sequence length="446" mass="47367">MTEIDRGGHAVVIGAGIAGLLAARVLAERFARVSVIDRGEPAGASAARDRHAHLLPSRGCEALEGLFPGLIGELAALGAARCDLQGDCAWYHGGRRLHPAPSRLRGLAVSRPRLREAICARVEALPGVRIRFRCEAVGLLPEAGGVRVQTAGGRAEIPADLVVNASGRDDPGIAWLRELGCAPPVQEHAGPGPVCVSREYRAHPGDADADVIAVMPGAEPRGGLATRAEGGRWLITVLGAGEDALCADPDAYEAFAARLPIPDIHRLMLKLDPVGPPQLTRPAAGVRRRYERLRHLPGRYVAVGDALCHFGPCSWYDVTVAACQALVLREALREGTADAARRFFAKAAEVIDAPWALVTKGSWLGCSTPPRLRNAYFDRLHAAAEADPVVGDAVLRVAALAAPPRRLLAPGMLARVLRRRPEWALPVHPCPVPAEDMLPLLPGQEG</sequence>
<evidence type="ECO:0000313" key="2">
    <source>
        <dbReference type="EMBL" id="ACY97049.1"/>
    </source>
</evidence>
<reference evidence="2 3" key="1">
    <citation type="journal article" date="2011" name="Stand. Genomic Sci.">
        <title>Complete genome sequence of Thermomonospora curvata type strain (B9).</title>
        <authorList>
            <person name="Chertkov O."/>
            <person name="Sikorski J."/>
            <person name="Nolan M."/>
            <person name="Lapidus A."/>
            <person name="Lucas S."/>
            <person name="Del Rio T.G."/>
            <person name="Tice H."/>
            <person name="Cheng J.F."/>
            <person name="Goodwin L."/>
            <person name="Pitluck S."/>
            <person name="Liolios K."/>
            <person name="Ivanova N."/>
            <person name="Mavromatis K."/>
            <person name="Mikhailova N."/>
            <person name="Ovchinnikova G."/>
            <person name="Pati A."/>
            <person name="Chen A."/>
            <person name="Palaniappan K."/>
            <person name="Djao O.D."/>
            <person name="Land M."/>
            <person name="Hauser L."/>
            <person name="Chang Y.J."/>
            <person name="Jeffries C.D."/>
            <person name="Brettin T."/>
            <person name="Han C."/>
            <person name="Detter J.C."/>
            <person name="Rohde M."/>
            <person name="Goker M."/>
            <person name="Woyke T."/>
            <person name="Bristow J."/>
            <person name="Eisen J.A."/>
            <person name="Markowitz V."/>
            <person name="Hugenholtz P."/>
            <person name="Klenk H.P."/>
            <person name="Kyrpides N.C."/>
        </authorList>
    </citation>
    <scope>NUCLEOTIDE SEQUENCE [LARGE SCALE GENOMIC DNA]</scope>
    <source>
        <strain evidence="3">ATCC 19995 / DSM 43183 / JCM 3096 / KCTC 9072 / NBRC 15933 / NCIMB 10081 / Henssen B9</strain>
    </source>
</reference>
<keyword evidence="3" id="KW-1185">Reference proteome</keyword>
<dbReference type="KEGG" id="tcu:Tcur_1470"/>
<gene>
    <name evidence="2" type="ordered locus">Tcur_1470</name>
</gene>